<proteinExistence type="predicted"/>
<dbReference type="Proteomes" id="UP000464884">
    <property type="component" value="Chromosome"/>
</dbReference>
<reference evidence="1 2" key="1">
    <citation type="submission" date="2019-12" db="EMBL/GenBank/DDBJ databases">
        <title>Draft Genome Sequence of Bifidobacterium adolescentis ZJ2.</title>
        <authorList>
            <person name="Jin Z."/>
        </authorList>
    </citation>
    <scope>NUCLEOTIDE SEQUENCE [LARGE SCALE GENOMIC DNA]</scope>
    <source>
        <strain evidence="1 2">ZJ2</strain>
    </source>
</reference>
<evidence type="ECO:0000313" key="2">
    <source>
        <dbReference type="Proteomes" id="UP000464884"/>
    </source>
</evidence>
<organism evidence="1 2">
    <name type="scientific">Bifidobacterium adolescentis</name>
    <dbReference type="NCBI Taxonomy" id="1680"/>
    <lineage>
        <taxon>Bacteria</taxon>
        <taxon>Bacillati</taxon>
        <taxon>Actinomycetota</taxon>
        <taxon>Actinomycetes</taxon>
        <taxon>Bifidobacteriales</taxon>
        <taxon>Bifidobacteriaceae</taxon>
        <taxon>Bifidobacterium</taxon>
    </lineage>
</organism>
<evidence type="ECO:0000313" key="1">
    <source>
        <dbReference type="EMBL" id="QHB63061.1"/>
    </source>
</evidence>
<name>A0A6I6R0T4_BIFAD</name>
<accession>A0A6I6R0T4</accession>
<dbReference type="RefSeq" id="WP_159140738.1">
    <property type="nucleotide sequence ID" value="NZ_AP031418.1"/>
</dbReference>
<protein>
    <submittedName>
        <fullName evidence="1">Uncharacterized protein</fullName>
    </submittedName>
</protein>
<dbReference type="EMBL" id="CP047129">
    <property type="protein sequence ID" value="QHB63061.1"/>
    <property type="molecule type" value="Genomic_DNA"/>
</dbReference>
<sequence length="49" mass="5175">MMEAMCIVFVFAGLVCLGLLSPLLYAAATVLPLAAGLLRRLIRLIGGSR</sequence>
<dbReference type="AlphaFoldDB" id="A0A6I6R0T4"/>
<gene>
    <name evidence="1" type="ORF">F3K97_07275</name>
</gene>